<feature type="compositionally biased region" description="Basic and acidic residues" evidence="1">
    <location>
        <begin position="107"/>
        <end position="120"/>
    </location>
</feature>
<feature type="compositionally biased region" description="Basic and acidic residues" evidence="1">
    <location>
        <begin position="136"/>
        <end position="149"/>
    </location>
</feature>
<accession>A0ABQ2LHU8</accession>
<name>A0ABQ2LHU8_9ACTN</name>
<proteinExistence type="predicted"/>
<evidence type="ECO:0000313" key="3">
    <source>
        <dbReference type="Proteomes" id="UP000656881"/>
    </source>
</evidence>
<dbReference type="EMBL" id="BMNG01000001">
    <property type="protein sequence ID" value="GGO33847.1"/>
    <property type="molecule type" value="Genomic_DNA"/>
</dbReference>
<protein>
    <submittedName>
        <fullName evidence="2">Uncharacterized protein</fullName>
    </submittedName>
</protein>
<evidence type="ECO:0000256" key="1">
    <source>
        <dbReference type="SAM" id="MobiDB-lite"/>
    </source>
</evidence>
<dbReference type="Proteomes" id="UP000656881">
    <property type="component" value="Unassembled WGS sequence"/>
</dbReference>
<feature type="region of interest" description="Disordered" evidence="1">
    <location>
        <begin position="1"/>
        <end position="42"/>
    </location>
</feature>
<feature type="region of interest" description="Disordered" evidence="1">
    <location>
        <begin position="58"/>
        <end position="149"/>
    </location>
</feature>
<comment type="caution">
    <text evidence="2">The sequence shown here is derived from an EMBL/GenBank/DDBJ whole genome shotgun (WGS) entry which is preliminary data.</text>
</comment>
<reference evidence="3" key="1">
    <citation type="journal article" date="2019" name="Int. J. Syst. Evol. Microbiol.">
        <title>The Global Catalogue of Microorganisms (GCM) 10K type strain sequencing project: providing services to taxonomists for standard genome sequencing and annotation.</title>
        <authorList>
            <consortium name="The Broad Institute Genomics Platform"/>
            <consortium name="The Broad Institute Genome Sequencing Center for Infectious Disease"/>
            <person name="Wu L."/>
            <person name="Ma J."/>
        </authorList>
    </citation>
    <scope>NUCLEOTIDE SEQUENCE [LARGE SCALE GENOMIC DNA]</scope>
    <source>
        <strain evidence="3">CGMCC 4.7349</strain>
    </source>
</reference>
<feature type="compositionally biased region" description="Basic residues" evidence="1">
    <location>
        <begin position="81"/>
        <end position="95"/>
    </location>
</feature>
<evidence type="ECO:0000313" key="2">
    <source>
        <dbReference type="EMBL" id="GGO33847.1"/>
    </source>
</evidence>
<gene>
    <name evidence="2" type="ORF">GCM10012286_01950</name>
</gene>
<keyword evidence="3" id="KW-1185">Reference proteome</keyword>
<sequence>MTAGLSDLGESPYPEAMGSDGRRSGPRPQSEPTCEHCGRPVGTAIKRRKVLGAYVPVWGPAPCRNPECDACVADEPDQKSRPGRGHKSKYKRGHLSRRDPGPGPKVAPDDPKVDPEDLKGAPETGPTIDLPSGAEVDPKAASKPRDTGA</sequence>
<organism evidence="2 3">
    <name type="scientific">Streptomyces lasiicapitis</name>
    <dbReference type="NCBI Taxonomy" id="1923961"/>
    <lineage>
        <taxon>Bacteria</taxon>
        <taxon>Bacillati</taxon>
        <taxon>Actinomycetota</taxon>
        <taxon>Actinomycetes</taxon>
        <taxon>Kitasatosporales</taxon>
        <taxon>Streptomycetaceae</taxon>
        <taxon>Streptomyces</taxon>
    </lineage>
</organism>